<dbReference type="Proteomes" id="UP001152795">
    <property type="component" value="Unassembled WGS sequence"/>
</dbReference>
<dbReference type="GO" id="GO:0016020">
    <property type="term" value="C:membrane"/>
    <property type="evidence" value="ECO:0007669"/>
    <property type="project" value="UniProtKB-SubCell"/>
</dbReference>
<feature type="transmembrane region" description="Helical" evidence="8">
    <location>
        <begin position="5"/>
        <end position="26"/>
    </location>
</feature>
<keyword evidence="3 8" id="KW-0328">Glycosyltransferase</keyword>
<dbReference type="PANTHER" id="PTHR21461">
    <property type="entry name" value="GLYCOSYLTRANSFERASE FAMILY 92 PROTEIN"/>
    <property type="match status" value="1"/>
</dbReference>
<keyword evidence="6 8" id="KW-1133">Transmembrane helix</keyword>
<evidence type="ECO:0000256" key="3">
    <source>
        <dbReference type="ARBA" id="ARBA00022676"/>
    </source>
</evidence>
<gene>
    <name evidence="9" type="ORF">PACLA_8A082449</name>
</gene>
<evidence type="ECO:0000313" key="9">
    <source>
        <dbReference type="EMBL" id="CAB3990533.1"/>
    </source>
</evidence>
<keyword evidence="10" id="KW-1185">Reference proteome</keyword>
<name>A0A7D9DPA8_PARCT</name>
<evidence type="ECO:0000256" key="6">
    <source>
        <dbReference type="ARBA" id="ARBA00022989"/>
    </source>
</evidence>
<evidence type="ECO:0000256" key="7">
    <source>
        <dbReference type="ARBA" id="ARBA00023136"/>
    </source>
</evidence>
<evidence type="ECO:0000256" key="4">
    <source>
        <dbReference type="ARBA" id="ARBA00022679"/>
    </source>
</evidence>
<dbReference type="OrthoDB" id="2526284at2759"/>
<evidence type="ECO:0000256" key="5">
    <source>
        <dbReference type="ARBA" id="ARBA00022692"/>
    </source>
</evidence>
<comment type="caution">
    <text evidence="9">The sequence shown here is derived from an EMBL/GenBank/DDBJ whole genome shotgun (WGS) entry which is preliminary data.</text>
</comment>
<proteinExistence type="inferred from homology"/>
<organism evidence="9 10">
    <name type="scientific">Paramuricea clavata</name>
    <name type="common">Red gorgonian</name>
    <name type="synonym">Violescent sea-whip</name>
    <dbReference type="NCBI Taxonomy" id="317549"/>
    <lineage>
        <taxon>Eukaryota</taxon>
        <taxon>Metazoa</taxon>
        <taxon>Cnidaria</taxon>
        <taxon>Anthozoa</taxon>
        <taxon>Octocorallia</taxon>
        <taxon>Malacalcyonacea</taxon>
        <taxon>Plexauridae</taxon>
        <taxon>Paramuricea</taxon>
    </lineage>
</organism>
<dbReference type="AlphaFoldDB" id="A0A7D9DPA8"/>
<evidence type="ECO:0000256" key="1">
    <source>
        <dbReference type="ARBA" id="ARBA00004167"/>
    </source>
</evidence>
<dbReference type="GO" id="GO:0016757">
    <property type="term" value="F:glycosyltransferase activity"/>
    <property type="evidence" value="ECO:0007669"/>
    <property type="project" value="UniProtKB-UniRule"/>
</dbReference>
<comment type="similarity">
    <text evidence="2 8">Belongs to the glycosyltransferase 92 family.</text>
</comment>
<comment type="subcellular location">
    <subcellularLocation>
        <location evidence="1">Membrane</location>
        <topology evidence="1">Single-pass membrane protein</topology>
    </subcellularLocation>
</comment>
<sequence length="447" mass="51327">MRIQLLKYFFTSLVAFGIGVMILNSATLSRVNYRHCIDDSSIKFNESGVIDTNSQWRKLGLATYIFTAYLDDREPCSPLITVMGFGEKSESPLYGTLLLLSGAKIYLGKYGDRKKLNPTGHYTLGKLGPYAYLWLLPVEVIDARYSRSIIVQQYHPTTGKTEAEIPITRPVYSTKTFGVCIDSPLFGPVKAQTIIQNIEINKVLGAEWFTIYVYTSDQASLQVLHKYAGEGLVDVVQNWGRGLPGDNTHYFGQTLSINECAYRNMYRVKYLVYTDLDEFIVPRKSIGWADMMKKIENFKYDTYLFRHSYFFENYNNTTLDSLHVSASQTEFTCNASYRVELPKFLTSVIRLRKVHPPKEKSKYILRPLYKSTIGVHEIFEHVGDHIKTYVVPPDYGLLHHYRLFSGGPNPVAASTVDDVKRNQRIPDEHAFVYKEKIVEALRRRLCR</sequence>
<keyword evidence="4 8" id="KW-0808">Transferase</keyword>
<dbReference type="EC" id="2.4.1.-" evidence="8"/>
<keyword evidence="7 8" id="KW-0472">Membrane</keyword>
<dbReference type="InterPro" id="IPR008166">
    <property type="entry name" value="Glyco_transf_92"/>
</dbReference>
<dbReference type="GO" id="GO:0005737">
    <property type="term" value="C:cytoplasm"/>
    <property type="evidence" value="ECO:0007669"/>
    <property type="project" value="TreeGrafter"/>
</dbReference>
<evidence type="ECO:0000313" key="10">
    <source>
        <dbReference type="Proteomes" id="UP001152795"/>
    </source>
</evidence>
<evidence type="ECO:0000256" key="2">
    <source>
        <dbReference type="ARBA" id="ARBA00007647"/>
    </source>
</evidence>
<dbReference type="PANTHER" id="PTHR21461:SF69">
    <property type="entry name" value="GLYCOSYLTRANSFERASE FAMILY 92 PROTEIN"/>
    <property type="match status" value="1"/>
</dbReference>
<dbReference type="EMBL" id="CACRXK020001678">
    <property type="protein sequence ID" value="CAB3990533.1"/>
    <property type="molecule type" value="Genomic_DNA"/>
</dbReference>
<reference evidence="9" key="1">
    <citation type="submission" date="2020-04" db="EMBL/GenBank/DDBJ databases">
        <authorList>
            <person name="Alioto T."/>
            <person name="Alioto T."/>
            <person name="Gomez Garrido J."/>
        </authorList>
    </citation>
    <scope>NUCLEOTIDE SEQUENCE</scope>
    <source>
        <strain evidence="9">A484AB</strain>
    </source>
</reference>
<keyword evidence="5 8" id="KW-0812">Transmembrane</keyword>
<accession>A0A7D9DPA8</accession>
<protein>
    <recommendedName>
        <fullName evidence="8">Glycosyltransferase family 92 protein</fullName>
        <ecNumber evidence="8">2.4.1.-</ecNumber>
    </recommendedName>
</protein>
<evidence type="ECO:0000256" key="8">
    <source>
        <dbReference type="RuleBase" id="RU366017"/>
    </source>
</evidence>
<dbReference type="Pfam" id="PF01697">
    <property type="entry name" value="Glyco_transf_92"/>
    <property type="match status" value="1"/>
</dbReference>